<sequence length="306" mass="33325">MAADPFSGLTEFLAVAEHRSFTAAAATLGVTPNAVSQTIRALESRLGVQLFVRTTRRVALTEAGSAFLLRVRPAASEIAEAHDLLGGFRDRPIGNLRLTVPRMAIPLVLTPLLPRFRQAYPDVSVEISIDDAAIDITERGFDAGIRIGEAVEKDMVAVRLTPDIAWAVVGAPCYFAKQGRPATPEELTRHEAIRCRYPTSGTVYRWEFEREGRDFSVDVPGGLTVNDFLLLIELAEAGTGLAYLPQPSVREAVAAGRLERVLEAYLPTSPGLFIYFPAKAQTQPKLRAFLDLAAKIGRENKLAAGR</sequence>
<keyword evidence="4" id="KW-0804">Transcription</keyword>
<dbReference type="InterPro" id="IPR036390">
    <property type="entry name" value="WH_DNA-bd_sf"/>
</dbReference>
<evidence type="ECO:0000313" key="7">
    <source>
        <dbReference type="Proteomes" id="UP001432360"/>
    </source>
</evidence>
<proteinExistence type="inferred from homology"/>
<dbReference type="SUPFAM" id="SSF53850">
    <property type="entry name" value="Periplasmic binding protein-like II"/>
    <property type="match status" value="1"/>
</dbReference>
<organism evidence="6 7">
    <name type="scientific">Sinorhizobium chiapasense</name>
    <dbReference type="NCBI Taxonomy" id="501572"/>
    <lineage>
        <taxon>Bacteria</taxon>
        <taxon>Pseudomonadati</taxon>
        <taxon>Pseudomonadota</taxon>
        <taxon>Alphaproteobacteria</taxon>
        <taxon>Hyphomicrobiales</taxon>
        <taxon>Rhizobiaceae</taxon>
        <taxon>Sinorhizobium/Ensifer group</taxon>
        <taxon>Sinorhizobium</taxon>
    </lineage>
</organism>
<protein>
    <submittedName>
        <fullName evidence="6">LysR family transcriptional regulator</fullName>
    </submittedName>
</protein>
<evidence type="ECO:0000259" key="5">
    <source>
        <dbReference type="PROSITE" id="PS50931"/>
    </source>
</evidence>
<gene>
    <name evidence="6" type="ORF">RB548_13385</name>
</gene>
<dbReference type="Proteomes" id="UP001432360">
    <property type="component" value="Chromosome"/>
</dbReference>
<feature type="domain" description="HTH lysR-type" evidence="5">
    <location>
        <begin position="12"/>
        <end position="61"/>
    </location>
</feature>
<evidence type="ECO:0000256" key="3">
    <source>
        <dbReference type="ARBA" id="ARBA00023125"/>
    </source>
</evidence>
<evidence type="ECO:0000256" key="1">
    <source>
        <dbReference type="ARBA" id="ARBA00009437"/>
    </source>
</evidence>
<reference evidence="6" key="1">
    <citation type="submission" date="2023-08" db="EMBL/GenBank/DDBJ databases">
        <title>Complete genome sequence of Sinorhizobium chiapanecum ITTG S70 isolated from Acaciella angustissima nodules in Chiapas-Mexico.</title>
        <authorList>
            <person name="Rincon-Rosales R."/>
            <person name="Rogel M.A."/>
            <person name="Rincon-Medina C.I."/>
            <person name="Guerrero G."/>
            <person name="Manzano-Gomez L.A."/>
            <person name="Lopez-Lopez A."/>
            <person name="Rincon Molina F.A."/>
            <person name="Martinez-Romero E."/>
        </authorList>
    </citation>
    <scope>NUCLEOTIDE SEQUENCE</scope>
    <source>
        <strain evidence="6">ITTG S70</strain>
    </source>
</reference>
<dbReference type="Pfam" id="PF00126">
    <property type="entry name" value="HTH_1"/>
    <property type="match status" value="1"/>
</dbReference>
<dbReference type="InterPro" id="IPR036388">
    <property type="entry name" value="WH-like_DNA-bd_sf"/>
</dbReference>
<evidence type="ECO:0000256" key="2">
    <source>
        <dbReference type="ARBA" id="ARBA00023015"/>
    </source>
</evidence>
<keyword evidence="3" id="KW-0238">DNA-binding</keyword>
<dbReference type="Pfam" id="PF03466">
    <property type="entry name" value="LysR_substrate"/>
    <property type="match status" value="1"/>
</dbReference>
<evidence type="ECO:0000256" key="4">
    <source>
        <dbReference type="ARBA" id="ARBA00023163"/>
    </source>
</evidence>
<dbReference type="PANTHER" id="PTHR30537:SF5">
    <property type="entry name" value="HTH-TYPE TRANSCRIPTIONAL ACTIVATOR TTDR-RELATED"/>
    <property type="match status" value="1"/>
</dbReference>
<dbReference type="Gene3D" id="1.10.10.10">
    <property type="entry name" value="Winged helix-like DNA-binding domain superfamily/Winged helix DNA-binding domain"/>
    <property type="match status" value="1"/>
</dbReference>
<dbReference type="CDD" id="cd08474">
    <property type="entry name" value="PBP2_CrgA_like_5"/>
    <property type="match status" value="1"/>
</dbReference>
<keyword evidence="2" id="KW-0805">Transcription regulation</keyword>
<dbReference type="RefSeq" id="WP_331371781.1">
    <property type="nucleotide sequence ID" value="NZ_CP133148.1"/>
</dbReference>
<dbReference type="InterPro" id="IPR058163">
    <property type="entry name" value="LysR-type_TF_proteobact-type"/>
</dbReference>
<dbReference type="PANTHER" id="PTHR30537">
    <property type="entry name" value="HTH-TYPE TRANSCRIPTIONAL REGULATOR"/>
    <property type="match status" value="1"/>
</dbReference>
<accession>A0ABZ2B4S8</accession>
<dbReference type="PROSITE" id="PS50931">
    <property type="entry name" value="HTH_LYSR"/>
    <property type="match status" value="1"/>
</dbReference>
<dbReference type="EMBL" id="CP133148">
    <property type="protein sequence ID" value="WVT02507.1"/>
    <property type="molecule type" value="Genomic_DNA"/>
</dbReference>
<comment type="similarity">
    <text evidence="1">Belongs to the LysR transcriptional regulatory family.</text>
</comment>
<evidence type="ECO:0000313" key="6">
    <source>
        <dbReference type="EMBL" id="WVT02507.1"/>
    </source>
</evidence>
<dbReference type="SUPFAM" id="SSF46785">
    <property type="entry name" value="Winged helix' DNA-binding domain"/>
    <property type="match status" value="1"/>
</dbReference>
<keyword evidence="7" id="KW-1185">Reference proteome</keyword>
<name>A0ABZ2B4S8_9HYPH</name>
<dbReference type="InterPro" id="IPR000847">
    <property type="entry name" value="LysR_HTH_N"/>
</dbReference>
<dbReference type="Gene3D" id="3.40.190.290">
    <property type="match status" value="1"/>
</dbReference>
<dbReference type="InterPro" id="IPR005119">
    <property type="entry name" value="LysR_subst-bd"/>
</dbReference>
<dbReference type="PRINTS" id="PR00039">
    <property type="entry name" value="HTHLYSR"/>
</dbReference>